<keyword evidence="5" id="KW-0067">ATP-binding</keyword>
<dbReference type="AlphaFoldDB" id="A0AAX7V0D0"/>
<dbReference type="Pfam" id="PF00005">
    <property type="entry name" value="ABC_tran"/>
    <property type="match status" value="1"/>
</dbReference>
<dbReference type="PROSITE" id="PS50893">
    <property type="entry name" value="ABC_TRANSPORTER_2"/>
    <property type="match status" value="1"/>
</dbReference>
<comment type="subcellular location">
    <subcellularLocation>
        <location evidence="1">Mitochondrion membrane</location>
        <topology evidence="1">Multi-pass membrane protein</topology>
    </subcellularLocation>
</comment>
<evidence type="ECO:0000256" key="6">
    <source>
        <dbReference type="ARBA" id="ARBA00022989"/>
    </source>
</evidence>
<evidence type="ECO:0000259" key="13">
    <source>
        <dbReference type="PROSITE" id="PS50929"/>
    </source>
</evidence>
<dbReference type="SMART" id="SM00382">
    <property type="entry name" value="AAA"/>
    <property type="match status" value="1"/>
</dbReference>
<dbReference type="InterPro" id="IPR036640">
    <property type="entry name" value="ABC1_TM_sf"/>
</dbReference>
<dbReference type="PROSITE" id="PS00211">
    <property type="entry name" value="ABC_TRANSPORTER_1"/>
    <property type="match status" value="1"/>
</dbReference>
<dbReference type="Proteomes" id="UP000265100">
    <property type="component" value="Chromosome 2"/>
</dbReference>
<dbReference type="GO" id="GO:0016887">
    <property type="term" value="F:ATP hydrolysis activity"/>
    <property type="evidence" value="ECO:0007669"/>
    <property type="project" value="InterPro"/>
</dbReference>
<feature type="domain" description="ABC transporter" evidence="12">
    <location>
        <begin position="382"/>
        <end position="616"/>
    </location>
</feature>
<evidence type="ECO:0000256" key="7">
    <source>
        <dbReference type="ARBA" id="ARBA00023136"/>
    </source>
</evidence>
<reference evidence="14 15" key="1">
    <citation type="submission" date="2018-05" db="EMBL/GenBank/DDBJ databases">
        <authorList>
            <person name="Datahose"/>
        </authorList>
    </citation>
    <scope>NUCLEOTIDE SEQUENCE</scope>
</reference>
<dbReference type="PROSITE" id="PS50929">
    <property type="entry name" value="ABC_TM1F"/>
    <property type="match status" value="2"/>
</dbReference>
<feature type="transmembrane region" description="Helical" evidence="11">
    <location>
        <begin position="317"/>
        <end position="341"/>
    </location>
</feature>
<accession>A0AAX7V0D0</accession>
<dbReference type="GO" id="GO:0140359">
    <property type="term" value="F:ABC-type transporter activity"/>
    <property type="evidence" value="ECO:0007669"/>
    <property type="project" value="InterPro"/>
</dbReference>
<keyword evidence="4" id="KW-0547">Nucleotide-binding</keyword>
<dbReference type="SUPFAM" id="SSF52540">
    <property type="entry name" value="P-loop containing nucleoside triphosphate hydrolases"/>
    <property type="match status" value="1"/>
</dbReference>
<keyword evidence="6 11" id="KW-1133">Transmembrane helix</keyword>
<evidence type="ECO:0000259" key="12">
    <source>
        <dbReference type="PROSITE" id="PS50893"/>
    </source>
</evidence>
<dbReference type="Ensembl" id="ENSACLT00000059015.1">
    <property type="protein sequence ID" value="ENSACLP00000074522.1"/>
    <property type="gene ID" value="ENSACLG00000005983.2"/>
</dbReference>
<dbReference type="GO" id="GO:0005524">
    <property type="term" value="F:ATP binding"/>
    <property type="evidence" value="ECO:0007669"/>
    <property type="project" value="UniProtKB-KW"/>
</dbReference>
<feature type="transmembrane region" description="Helical" evidence="11">
    <location>
        <begin position="284"/>
        <end position="305"/>
    </location>
</feature>
<dbReference type="GeneTree" id="ENSGT00940000156281"/>
<dbReference type="PANTHER" id="PTHR24221:SF402">
    <property type="entry name" value="IRON-SULFUR CLUSTERS TRANSPORTER ABCB7, MITOCHONDRIAL"/>
    <property type="match status" value="1"/>
</dbReference>
<evidence type="ECO:0000256" key="4">
    <source>
        <dbReference type="ARBA" id="ARBA00022741"/>
    </source>
</evidence>
<dbReference type="PANTHER" id="PTHR24221">
    <property type="entry name" value="ATP-BINDING CASSETTE SUB-FAMILY B"/>
    <property type="match status" value="1"/>
</dbReference>
<evidence type="ECO:0000313" key="14">
    <source>
        <dbReference type="Ensembl" id="ENSACLP00000074522.1"/>
    </source>
</evidence>
<dbReference type="GO" id="GO:0005743">
    <property type="term" value="C:mitochondrial inner membrane"/>
    <property type="evidence" value="ECO:0007669"/>
    <property type="project" value="TreeGrafter"/>
</dbReference>
<dbReference type="InterPro" id="IPR027417">
    <property type="entry name" value="P-loop_NTPase"/>
</dbReference>
<evidence type="ECO:0000256" key="8">
    <source>
        <dbReference type="ARBA" id="ARBA00041016"/>
    </source>
</evidence>
<dbReference type="InterPro" id="IPR003593">
    <property type="entry name" value="AAA+_ATPase"/>
</dbReference>
<reference evidence="15" key="2">
    <citation type="submission" date="2023-03" db="EMBL/GenBank/DDBJ databases">
        <authorList>
            <consortium name="Wellcome Sanger Institute Data Sharing"/>
        </authorList>
    </citation>
    <scope>NUCLEOTIDE SEQUENCE [LARGE SCALE GENOMIC DNA]</scope>
</reference>
<proteinExistence type="predicted"/>
<dbReference type="Pfam" id="PF00664">
    <property type="entry name" value="ABC_membrane"/>
    <property type="match status" value="2"/>
</dbReference>
<feature type="domain" description="ABC transmembrane type-1" evidence="13">
    <location>
        <begin position="110"/>
        <end position="250"/>
    </location>
</feature>
<feature type="domain" description="ABC transmembrane type-1" evidence="13">
    <location>
        <begin position="253"/>
        <end position="346"/>
    </location>
</feature>
<keyword evidence="2" id="KW-0813">Transport</keyword>
<dbReference type="FunFam" id="3.40.50.300:FF:000186">
    <property type="entry name" value="ATP-binding cassette sub-family B member 7, mitochondrial"/>
    <property type="match status" value="1"/>
</dbReference>
<evidence type="ECO:0000256" key="2">
    <source>
        <dbReference type="ARBA" id="ARBA00022448"/>
    </source>
</evidence>
<dbReference type="InterPro" id="IPR017871">
    <property type="entry name" value="ABC_transporter-like_CS"/>
</dbReference>
<comment type="catalytic activity">
    <reaction evidence="10">
        <text>(glutathione)4[2Fe(III)-2S] cluster(in) + ATP + H2O = (glutathione)4[2Fe(III)-2S] cluster(out) + ADP + phosphate + H(+)</text>
        <dbReference type="Rhea" id="RHEA:67028"/>
        <dbReference type="ChEBI" id="CHEBI:15377"/>
        <dbReference type="ChEBI" id="CHEBI:15378"/>
        <dbReference type="ChEBI" id="CHEBI:30616"/>
        <dbReference type="ChEBI" id="CHEBI:43474"/>
        <dbReference type="ChEBI" id="CHEBI:167627"/>
        <dbReference type="ChEBI" id="CHEBI:456216"/>
    </reaction>
    <physiologicalReaction direction="left-to-right" evidence="10">
        <dbReference type="Rhea" id="RHEA:67029"/>
    </physiologicalReaction>
</comment>
<dbReference type="InterPro" id="IPR003439">
    <property type="entry name" value="ABC_transporter-like_ATP-bd"/>
</dbReference>
<reference evidence="14" key="3">
    <citation type="submission" date="2025-08" db="UniProtKB">
        <authorList>
            <consortium name="Ensembl"/>
        </authorList>
    </citation>
    <scope>IDENTIFICATION</scope>
</reference>
<dbReference type="InterPro" id="IPR011527">
    <property type="entry name" value="ABC1_TM_dom"/>
</dbReference>
<feature type="transmembrane region" description="Helical" evidence="11">
    <location>
        <begin position="154"/>
        <end position="175"/>
    </location>
</feature>
<evidence type="ECO:0000256" key="10">
    <source>
        <dbReference type="ARBA" id="ARBA00048046"/>
    </source>
</evidence>
<evidence type="ECO:0000256" key="5">
    <source>
        <dbReference type="ARBA" id="ARBA00022840"/>
    </source>
</evidence>
<dbReference type="CDD" id="cd18582">
    <property type="entry name" value="ABC_6TM_ATM1_ABCB7"/>
    <property type="match status" value="1"/>
</dbReference>
<name>A0AAX7V0D0_ASTCA</name>
<feature type="transmembrane region" description="Helical" evidence="11">
    <location>
        <begin position="6"/>
        <end position="28"/>
    </location>
</feature>
<keyword evidence="3 11" id="KW-0812">Transmembrane</keyword>
<dbReference type="SUPFAM" id="SSF90123">
    <property type="entry name" value="ABC transporter transmembrane region"/>
    <property type="match status" value="1"/>
</dbReference>
<keyword evidence="7 11" id="KW-0472">Membrane</keyword>
<protein>
    <recommendedName>
        <fullName evidence="8">Iron-sulfur clusters transporter ABCB7, mitochondrial</fullName>
    </recommendedName>
    <alternativeName>
        <fullName evidence="9">ATP-binding cassette sub-family B member 7, mitochondrial</fullName>
    </alternativeName>
</protein>
<dbReference type="Gene3D" id="3.40.50.300">
    <property type="entry name" value="P-loop containing nucleotide triphosphate hydrolases"/>
    <property type="match status" value="1"/>
</dbReference>
<evidence type="ECO:0000313" key="15">
    <source>
        <dbReference type="Proteomes" id="UP000265100"/>
    </source>
</evidence>
<dbReference type="CDD" id="cd03253">
    <property type="entry name" value="ABCC_ATM1_transporter"/>
    <property type="match status" value="1"/>
</dbReference>
<dbReference type="GO" id="GO:0006879">
    <property type="term" value="P:intracellular iron ion homeostasis"/>
    <property type="evidence" value="ECO:0007669"/>
    <property type="project" value="TreeGrafter"/>
</dbReference>
<evidence type="ECO:0000256" key="9">
    <source>
        <dbReference type="ARBA" id="ARBA00042945"/>
    </source>
</evidence>
<gene>
    <name evidence="14" type="primary">ABCB7</name>
</gene>
<organism evidence="14 15">
    <name type="scientific">Astatotilapia calliptera</name>
    <name type="common">Eastern happy</name>
    <name type="synonym">Chromis callipterus</name>
    <dbReference type="NCBI Taxonomy" id="8154"/>
    <lineage>
        <taxon>Eukaryota</taxon>
        <taxon>Metazoa</taxon>
        <taxon>Chordata</taxon>
        <taxon>Craniata</taxon>
        <taxon>Vertebrata</taxon>
        <taxon>Euteleostomi</taxon>
        <taxon>Actinopterygii</taxon>
        <taxon>Neopterygii</taxon>
        <taxon>Teleostei</taxon>
        <taxon>Neoteleostei</taxon>
        <taxon>Acanthomorphata</taxon>
        <taxon>Ovalentaria</taxon>
        <taxon>Cichlomorphae</taxon>
        <taxon>Cichliformes</taxon>
        <taxon>Cichlidae</taxon>
        <taxon>African cichlids</taxon>
        <taxon>Pseudocrenilabrinae</taxon>
        <taxon>Haplochromini</taxon>
        <taxon>Astatotilapia</taxon>
    </lineage>
</organism>
<sequence length="663" mass="72817">MNHTDAVFLSTQVLLDPLLCFSVVYPVLGVSKRLPNLYLKTSLGNFSSILEAAKHLQVTDKRTCWHGNAGGGLSADPKNVLKEVNSAQILSAMLSYVWPKDRPDLRARVALSLGLLAGSKITNVMVPFMFKYAVDELNQMSGHMLNLNDAPSTVATMATAVLIGYGASRACAAFFNELRNTVFGKVAQSSIRRIAKNVFLHLHNLDLGFHLSRQTGALSKAIDRGTRGISFVLSALVFNLGPTVFEMALVSAILYFNNEKYEAERYDGFLKIYESSSLKTTSTLAMLNFGQSAIFSVGLTAIMLLASKGIAAGTMTVGDLVMVNGLLFQLSLPLNFLGTVYRETRQALIDMNTLFTLLNVNTKIKEKDLAPPLTITPQEATIRFEDVYFEYLEGQKVLNGVSFEVPAGKKVAIVGGSGSGKSTIVRLLFRFYEPQRGNIYIAGQNIRDVSLDSLRKLLGVVPQDAVLFHNTIFYNLHYGKINATPEEVYQVARLAGLHDAILRMPNGYDTQVGERGLKLSGGEKQRVAIARAILKNPPILLYDEATSSLDSITEENILTSMKEMVKDRTSVFIAHRLSTIVDADEIIVLNEGKVAERGTHQALLSTAGSLYGNLWNAQNSRILNSRKNSAEPRAERLSQKEEERKKLQEEILNSVKGCGNCSC</sequence>
<dbReference type="Gene3D" id="1.20.1560.10">
    <property type="entry name" value="ABC transporter type 1, transmembrane domain"/>
    <property type="match status" value="2"/>
</dbReference>
<evidence type="ECO:0000256" key="1">
    <source>
        <dbReference type="ARBA" id="ARBA00004225"/>
    </source>
</evidence>
<reference evidence="14" key="4">
    <citation type="submission" date="2025-09" db="UniProtKB">
        <authorList>
            <consortium name="Ensembl"/>
        </authorList>
    </citation>
    <scope>IDENTIFICATION</scope>
</reference>
<feature type="transmembrane region" description="Helical" evidence="11">
    <location>
        <begin position="229"/>
        <end position="256"/>
    </location>
</feature>
<keyword evidence="15" id="KW-1185">Reference proteome</keyword>
<dbReference type="InterPro" id="IPR039421">
    <property type="entry name" value="Type_1_exporter"/>
</dbReference>
<evidence type="ECO:0000256" key="11">
    <source>
        <dbReference type="SAM" id="Phobius"/>
    </source>
</evidence>
<evidence type="ECO:0000256" key="3">
    <source>
        <dbReference type="ARBA" id="ARBA00022692"/>
    </source>
</evidence>